<proteinExistence type="predicted"/>
<evidence type="ECO:0000313" key="1">
    <source>
        <dbReference type="EMBL" id="KAI4298898.1"/>
    </source>
</evidence>
<evidence type="ECO:0000313" key="2">
    <source>
        <dbReference type="Proteomes" id="UP000828941"/>
    </source>
</evidence>
<accession>A0ACB9KNS1</accession>
<protein>
    <submittedName>
        <fullName evidence="1">Uncharacterized protein</fullName>
    </submittedName>
</protein>
<sequence length="253" mass="29135">MASTLHFLHFSLSSLNVFPRRPFLSNVDDFGLPLIYCQLGHSDPQHTIFKMRLNVIQICICWQSELPPEFSIDPLSSVPFLSLGLFLCFSLPTDSQLSVLFDLDLHIIFLQPRNVQSYNVCRGGFFPISSSQSERFNAFRDVQWGLLKDSEGVIRRDSEGSIMSQRVVVYGIRALAEWVARNNAAKQKRREVGILGLNAIGFCEDGKPENFCLVWKKMRGKRRWWKNLGLILILVTEDFFVFCRRRKEEGVLI</sequence>
<dbReference type="Proteomes" id="UP000828941">
    <property type="component" value="Chromosome 13"/>
</dbReference>
<gene>
    <name evidence="1" type="ORF">L6164_032411</name>
</gene>
<dbReference type="EMBL" id="CM039438">
    <property type="protein sequence ID" value="KAI4298898.1"/>
    <property type="molecule type" value="Genomic_DNA"/>
</dbReference>
<reference evidence="1 2" key="1">
    <citation type="journal article" date="2022" name="DNA Res.">
        <title>Chromosomal-level genome assembly of the orchid tree Bauhinia variegata (Leguminosae; Cercidoideae) supports the allotetraploid origin hypothesis of Bauhinia.</title>
        <authorList>
            <person name="Zhong Y."/>
            <person name="Chen Y."/>
            <person name="Zheng D."/>
            <person name="Pang J."/>
            <person name="Liu Y."/>
            <person name="Luo S."/>
            <person name="Meng S."/>
            <person name="Qian L."/>
            <person name="Wei D."/>
            <person name="Dai S."/>
            <person name="Zhou R."/>
        </authorList>
    </citation>
    <scope>NUCLEOTIDE SEQUENCE [LARGE SCALE GENOMIC DNA]</scope>
    <source>
        <strain evidence="1">BV-YZ2020</strain>
    </source>
</reference>
<keyword evidence="2" id="KW-1185">Reference proteome</keyword>
<comment type="caution">
    <text evidence="1">The sequence shown here is derived from an EMBL/GenBank/DDBJ whole genome shotgun (WGS) entry which is preliminary data.</text>
</comment>
<organism evidence="1 2">
    <name type="scientific">Bauhinia variegata</name>
    <name type="common">Purple orchid tree</name>
    <name type="synonym">Phanera variegata</name>
    <dbReference type="NCBI Taxonomy" id="167791"/>
    <lineage>
        <taxon>Eukaryota</taxon>
        <taxon>Viridiplantae</taxon>
        <taxon>Streptophyta</taxon>
        <taxon>Embryophyta</taxon>
        <taxon>Tracheophyta</taxon>
        <taxon>Spermatophyta</taxon>
        <taxon>Magnoliopsida</taxon>
        <taxon>eudicotyledons</taxon>
        <taxon>Gunneridae</taxon>
        <taxon>Pentapetalae</taxon>
        <taxon>rosids</taxon>
        <taxon>fabids</taxon>
        <taxon>Fabales</taxon>
        <taxon>Fabaceae</taxon>
        <taxon>Cercidoideae</taxon>
        <taxon>Cercideae</taxon>
        <taxon>Bauhiniinae</taxon>
        <taxon>Bauhinia</taxon>
    </lineage>
</organism>
<name>A0ACB9KNS1_BAUVA</name>